<sequence>MRLPNLVCAATVLAGSAVAAAVGSGADAAAATVQLPQVPTLAHGGLCWTTIRTWADTSPAWPGRAIINVRADPVSGIGPGDYPLAPLCEIPTRVSWRNTSTGATGVYENDVVTGIYGSLQYALFQDTGPGHVELTVTTDAPSIPANGSIEVPGPPPAPPAPR</sequence>
<dbReference type="AlphaFoldDB" id="A0A6G9YQM4"/>
<evidence type="ECO:0000313" key="3">
    <source>
        <dbReference type="EMBL" id="QIS15605.1"/>
    </source>
</evidence>
<reference evidence="3 4" key="1">
    <citation type="journal article" date="2019" name="ACS Chem. Biol.">
        <title>Identification and Mobilization of a Cryptic Antibiotic Biosynthesis Gene Locus from a Human-Pathogenic Nocardia Isolate.</title>
        <authorList>
            <person name="Herisse M."/>
            <person name="Ishida K."/>
            <person name="Porter J.L."/>
            <person name="Howden B."/>
            <person name="Hertweck C."/>
            <person name="Stinear T.P."/>
            <person name="Pidot S.J."/>
        </authorList>
    </citation>
    <scope>NUCLEOTIDE SEQUENCE [LARGE SCALE GENOMIC DNA]</scope>
    <source>
        <strain evidence="3 4">AUSMDU00012717</strain>
    </source>
</reference>
<dbReference type="EMBL" id="CP046172">
    <property type="protein sequence ID" value="QIS15605.1"/>
    <property type="molecule type" value="Genomic_DNA"/>
</dbReference>
<dbReference type="Proteomes" id="UP000503540">
    <property type="component" value="Chromosome"/>
</dbReference>
<accession>A0A6G9YQM4</accession>
<dbReference type="RefSeq" id="WP_167477829.1">
    <property type="nucleotide sequence ID" value="NZ_CP046172.1"/>
</dbReference>
<feature type="compositionally biased region" description="Pro residues" evidence="1">
    <location>
        <begin position="152"/>
        <end position="162"/>
    </location>
</feature>
<feature type="region of interest" description="Disordered" evidence="1">
    <location>
        <begin position="139"/>
        <end position="162"/>
    </location>
</feature>
<dbReference type="KEGG" id="nah:F5544_38920"/>
<protein>
    <submittedName>
        <fullName evidence="3">Uncharacterized protein</fullName>
    </submittedName>
</protein>
<evidence type="ECO:0000256" key="1">
    <source>
        <dbReference type="SAM" id="MobiDB-lite"/>
    </source>
</evidence>
<evidence type="ECO:0000313" key="4">
    <source>
        <dbReference type="Proteomes" id="UP000503540"/>
    </source>
</evidence>
<name>A0A6G9YQM4_9NOCA</name>
<keyword evidence="2" id="KW-0732">Signal</keyword>
<feature type="signal peptide" evidence="2">
    <location>
        <begin position="1"/>
        <end position="19"/>
    </location>
</feature>
<organism evidence="3 4">
    <name type="scientific">Nocardia arthritidis</name>
    <dbReference type="NCBI Taxonomy" id="228602"/>
    <lineage>
        <taxon>Bacteria</taxon>
        <taxon>Bacillati</taxon>
        <taxon>Actinomycetota</taxon>
        <taxon>Actinomycetes</taxon>
        <taxon>Mycobacteriales</taxon>
        <taxon>Nocardiaceae</taxon>
        <taxon>Nocardia</taxon>
    </lineage>
</organism>
<proteinExistence type="predicted"/>
<gene>
    <name evidence="3" type="ORF">F5544_38920</name>
</gene>
<evidence type="ECO:0000256" key="2">
    <source>
        <dbReference type="SAM" id="SignalP"/>
    </source>
</evidence>
<feature type="chain" id="PRO_5038887421" evidence="2">
    <location>
        <begin position="20"/>
        <end position="162"/>
    </location>
</feature>
<keyword evidence="4" id="KW-1185">Reference proteome</keyword>